<proteinExistence type="inferred from homology"/>
<feature type="domain" description="CAAX prenyl protease 2/Lysostaphin resistance protein A-like" evidence="3">
    <location>
        <begin position="128"/>
        <end position="217"/>
    </location>
</feature>
<dbReference type="AlphaFoldDB" id="A0ABD7Z8W8"/>
<evidence type="ECO:0000313" key="5">
    <source>
        <dbReference type="Proteomes" id="UP001229832"/>
    </source>
</evidence>
<feature type="transmembrane region" description="Helical" evidence="2">
    <location>
        <begin position="12"/>
        <end position="32"/>
    </location>
</feature>
<reference evidence="4 5" key="1">
    <citation type="submission" date="2023-08" db="EMBL/GenBank/DDBJ databases">
        <authorList>
            <person name="Buchebner-Jance M."/>
        </authorList>
    </citation>
    <scope>NUCLEOTIDE SEQUENCE [LARGE SCALE GENOMIC DNA]</scope>
    <source>
        <strain evidence="4 5">NCIMB 15475</strain>
    </source>
</reference>
<evidence type="ECO:0000256" key="2">
    <source>
        <dbReference type="SAM" id="Phobius"/>
    </source>
</evidence>
<dbReference type="PANTHER" id="PTHR36435">
    <property type="entry name" value="SLR1288 PROTEIN"/>
    <property type="match status" value="1"/>
</dbReference>
<name>A0ABD7Z8W8_LACZE</name>
<keyword evidence="5" id="KW-1185">Reference proteome</keyword>
<gene>
    <name evidence="4" type="ORF">LACZS2_002569</name>
</gene>
<accession>A0ABD7Z8W8</accession>
<dbReference type="Proteomes" id="UP001229832">
    <property type="component" value="Chromosome"/>
</dbReference>
<feature type="transmembrane region" description="Helical" evidence="2">
    <location>
        <begin position="124"/>
        <end position="142"/>
    </location>
</feature>
<dbReference type="InterPro" id="IPR052710">
    <property type="entry name" value="CAAX_protease"/>
</dbReference>
<evidence type="ECO:0000313" key="4">
    <source>
        <dbReference type="EMBL" id="WLV83336.1"/>
    </source>
</evidence>
<feature type="transmembrane region" description="Helical" evidence="2">
    <location>
        <begin position="38"/>
        <end position="60"/>
    </location>
</feature>
<dbReference type="EMBL" id="CP132485">
    <property type="protein sequence ID" value="WLV83336.1"/>
    <property type="molecule type" value="Genomic_DNA"/>
</dbReference>
<keyword evidence="2" id="KW-0472">Membrane</keyword>
<feature type="transmembrane region" description="Helical" evidence="2">
    <location>
        <begin position="154"/>
        <end position="175"/>
    </location>
</feature>
<dbReference type="GeneID" id="93270249"/>
<sequence>MTIKKDSLIKRIVYMAIMYFIGPLPLSFVLIMSYKKNIVTLIALTVAWVLANAAVIYIAYRLVCRYTQKPILQKANLSDLLYVFGGYATILISNGILTFLNHAIYNRVQSPNNLAIEKSLLNHHQLMVAVLIINLIVVTPIVEELIYRGMAFNLFFNSNQVWLKILLSAVLFSSAHQSNTIFSFLTYAFIGIILGFVYWKSGKLQNSMALHALTNLVAVLAILL</sequence>
<feature type="transmembrane region" description="Helical" evidence="2">
    <location>
        <begin position="181"/>
        <end position="199"/>
    </location>
</feature>
<keyword evidence="2" id="KW-1133">Transmembrane helix</keyword>
<organism evidence="4 5">
    <name type="scientific">Lacticaseibacillus zeae subsp. silagei</name>
    <dbReference type="NCBI Taxonomy" id="3068307"/>
    <lineage>
        <taxon>Bacteria</taxon>
        <taxon>Bacillati</taxon>
        <taxon>Bacillota</taxon>
        <taxon>Bacilli</taxon>
        <taxon>Lactobacillales</taxon>
        <taxon>Lactobacillaceae</taxon>
        <taxon>Lacticaseibacillus</taxon>
    </lineage>
</organism>
<protein>
    <submittedName>
        <fullName evidence="4">Type II CAAX endopeptidase family protein</fullName>
    </submittedName>
</protein>
<evidence type="ECO:0000256" key="1">
    <source>
        <dbReference type="ARBA" id="ARBA00009067"/>
    </source>
</evidence>
<feature type="transmembrane region" description="Helical" evidence="2">
    <location>
        <begin position="80"/>
        <end position="104"/>
    </location>
</feature>
<dbReference type="RefSeq" id="WP_231956459.1">
    <property type="nucleotide sequence ID" value="NZ_CP132484.1"/>
</dbReference>
<dbReference type="PANTHER" id="PTHR36435:SF1">
    <property type="entry name" value="CAAX AMINO TERMINAL PROTEASE FAMILY PROTEIN"/>
    <property type="match status" value="1"/>
</dbReference>
<dbReference type="InterPro" id="IPR003675">
    <property type="entry name" value="Rce1/LyrA-like_dom"/>
</dbReference>
<dbReference type="GO" id="GO:0004175">
    <property type="term" value="F:endopeptidase activity"/>
    <property type="evidence" value="ECO:0007669"/>
    <property type="project" value="UniProtKB-ARBA"/>
</dbReference>
<keyword evidence="2" id="KW-0812">Transmembrane</keyword>
<comment type="similarity">
    <text evidence="1">Belongs to the UPF0177 family.</text>
</comment>
<dbReference type="Pfam" id="PF02517">
    <property type="entry name" value="Rce1-like"/>
    <property type="match status" value="1"/>
</dbReference>
<evidence type="ECO:0000259" key="3">
    <source>
        <dbReference type="Pfam" id="PF02517"/>
    </source>
</evidence>
<dbReference type="GO" id="GO:0080120">
    <property type="term" value="P:CAAX-box protein maturation"/>
    <property type="evidence" value="ECO:0007669"/>
    <property type="project" value="UniProtKB-ARBA"/>
</dbReference>